<gene>
    <name evidence="11" type="ORF">TCAL_09908</name>
</gene>
<keyword evidence="3" id="KW-0999">Mitochondrion inner membrane</keyword>
<name>A0A553P6N3_TIGCA</name>
<keyword evidence="9" id="KW-0812">Transmembrane</keyword>
<evidence type="ECO:0000256" key="7">
    <source>
        <dbReference type="ARBA" id="ARBA00038445"/>
    </source>
</evidence>
<evidence type="ECO:0000256" key="9">
    <source>
        <dbReference type="SAM" id="Phobius"/>
    </source>
</evidence>
<keyword evidence="6 9" id="KW-0472">Membrane</keyword>
<dbReference type="AlphaFoldDB" id="A0A553P6N3"/>
<evidence type="ECO:0000313" key="12">
    <source>
        <dbReference type="Proteomes" id="UP000318571"/>
    </source>
</evidence>
<dbReference type="Gene3D" id="2.10.109.10">
    <property type="entry name" value="Umud Fragment, subunit A"/>
    <property type="match status" value="1"/>
</dbReference>
<sequence>MPKIWTALRKTVVLGCVVYTGSSYLGNVYLLAEDSMEPTFRHGQLVLIKQWPWCGEVERGDVLILKHPNSPETRICKRVHALPGEINPAEKEKRIPQGHVWLEGDNKGRSLDSKTYGPVPIGLTEGRVVVRFHPFAWESAWNPQRQSDPTH</sequence>
<comment type="caution">
    <text evidence="11">The sequence shown here is derived from an EMBL/GenBank/DDBJ whole genome shotgun (WGS) entry which is preliminary data.</text>
</comment>
<comment type="subcellular location">
    <subcellularLocation>
        <location evidence="1">Mitochondrion inner membrane</location>
    </subcellularLocation>
</comment>
<comment type="similarity">
    <text evidence="7">Belongs to the peptidase S26 family. IMP1 subfamily.</text>
</comment>
<dbReference type="GO" id="GO:0042720">
    <property type="term" value="C:mitochondrial inner membrane peptidase complex"/>
    <property type="evidence" value="ECO:0007669"/>
    <property type="project" value="TreeGrafter"/>
</dbReference>
<dbReference type="SUPFAM" id="SSF51306">
    <property type="entry name" value="LexA/Signal peptidase"/>
    <property type="match status" value="1"/>
</dbReference>
<organism evidence="11 12">
    <name type="scientific">Tigriopus californicus</name>
    <name type="common">Marine copepod</name>
    <dbReference type="NCBI Taxonomy" id="6832"/>
    <lineage>
        <taxon>Eukaryota</taxon>
        <taxon>Metazoa</taxon>
        <taxon>Ecdysozoa</taxon>
        <taxon>Arthropoda</taxon>
        <taxon>Crustacea</taxon>
        <taxon>Multicrustacea</taxon>
        <taxon>Hexanauplia</taxon>
        <taxon>Copepoda</taxon>
        <taxon>Harpacticoida</taxon>
        <taxon>Harpacticidae</taxon>
        <taxon>Tigriopus</taxon>
    </lineage>
</organism>
<feature type="active site" evidence="8">
    <location>
        <position position="35"/>
    </location>
</feature>
<evidence type="ECO:0000256" key="1">
    <source>
        <dbReference type="ARBA" id="ARBA00004273"/>
    </source>
</evidence>
<keyword evidence="4" id="KW-0378">Hydrolase</keyword>
<dbReference type="STRING" id="6832.A0A553P6N3"/>
<evidence type="ECO:0000256" key="4">
    <source>
        <dbReference type="ARBA" id="ARBA00022801"/>
    </source>
</evidence>
<dbReference type="InterPro" id="IPR036286">
    <property type="entry name" value="LexA/Signal_pep-like_sf"/>
</dbReference>
<dbReference type="OMA" id="PHQFICK"/>
<accession>A0A553P6N3</accession>
<feature type="domain" description="Peptidase S26" evidence="10">
    <location>
        <begin position="8"/>
        <end position="85"/>
    </location>
</feature>
<dbReference type="PRINTS" id="PR00727">
    <property type="entry name" value="LEADERPTASE"/>
</dbReference>
<keyword evidence="12" id="KW-1185">Reference proteome</keyword>
<evidence type="ECO:0000256" key="3">
    <source>
        <dbReference type="ARBA" id="ARBA00022792"/>
    </source>
</evidence>
<keyword evidence="9" id="KW-1133">Transmembrane helix</keyword>
<dbReference type="OrthoDB" id="308440at2759"/>
<dbReference type="EMBL" id="VCGU01000007">
    <property type="protein sequence ID" value="TRY73341.1"/>
    <property type="molecule type" value="Genomic_DNA"/>
</dbReference>
<dbReference type="GO" id="GO:0006627">
    <property type="term" value="P:protein processing involved in protein targeting to mitochondrion"/>
    <property type="evidence" value="ECO:0007669"/>
    <property type="project" value="TreeGrafter"/>
</dbReference>
<dbReference type="Pfam" id="PF10502">
    <property type="entry name" value="Peptidase_S26"/>
    <property type="match status" value="2"/>
</dbReference>
<protein>
    <recommendedName>
        <fullName evidence="10">Peptidase S26 domain-containing protein</fullName>
    </recommendedName>
</protein>
<keyword evidence="5" id="KW-0496">Mitochondrion</keyword>
<dbReference type="Proteomes" id="UP000318571">
    <property type="component" value="Chromosome 3"/>
</dbReference>
<dbReference type="InterPro" id="IPR052064">
    <property type="entry name" value="Mito_IMP1_subunit"/>
</dbReference>
<evidence type="ECO:0000256" key="2">
    <source>
        <dbReference type="ARBA" id="ARBA00011805"/>
    </source>
</evidence>
<evidence type="ECO:0000256" key="5">
    <source>
        <dbReference type="ARBA" id="ARBA00023128"/>
    </source>
</evidence>
<dbReference type="GO" id="GO:0004252">
    <property type="term" value="F:serine-type endopeptidase activity"/>
    <property type="evidence" value="ECO:0007669"/>
    <property type="project" value="InterPro"/>
</dbReference>
<evidence type="ECO:0000256" key="6">
    <source>
        <dbReference type="ARBA" id="ARBA00023136"/>
    </source>
</evidence>
<dbReference type="InterPro" id="IPR000223">
    <property type="entry name" value="Pept_S26A_signal_pept_1"/>
</dbReference>
<comment type="subunit">
    <text evidence="2">Heterodimer of 2 subunits, IMMPL1 and IMMPL2.</text>
</comment>
<dbReference type="PANTHER" id="PTHR12383:SF16">
    <property type="entry name" value="MITOCHONDRIAL INNER MEMBRANE PROTEASE SUBUNIT 1"/>
    <property type="match status" value="1"/>
</dbReference>
<evidence type="ECO:0000259" key="10">
    <source>
        <dbReference type="Pfam" id="PF10502"/>
    </source>
</evidence>
<dbReference type="CDD" id="cd06530">
    <property type="entry name" value="S26_SPase_I"/>
    <property type="match status" value="1"/>
</dbReference>
<evidence type="ECO:0000256" key="8">
    <source>
        <dbReference type="PIRSR" id="PIRSR600223-1"/>
    </source>
</evidence>
<proteinExistence type="inferred from homology"/>
<feature type="domain" description="Peptidase S26" evidence="10">
    <location>
        <begin position="87"/>
        <end position="132"/>
    </location>
</feature>
<dbReference type="InterPro" id="IPR019533">
    <property type="entry name" value="Peptidase_S26"/>
</dbReference>
<evidence type="ECO:0000313" key="11">
    <source>
        <dbReference type="EMBL" id="TRY73341.1"/>
    </source>
</evidence>
<reference evidence="11 12" key="1">
    <citation type="journal article" date="2018" name="Nat. Ecol. Evol.">
        <title>Genomic signatures of mitonuclear coevolution across populations of Tigriopus californicus.</title>
        <authorList>
            <person name="Barreto F.S."/>
            <person name="Watson E.T."/>
            <person name="Lima T.G."/>
            <person name="Willett C.S."/>
            <person name="Edmands S."/>
            <person name="Li W."/>
            <person name="Burton R.S."/>
        </authorList>
    </citation>
    <scope>NUCLEOTIDE SEQUENCE [LARGE SCALE GENOMIC DNA]</scope>
    <source>
        <strain evidence="11 12">San Diego</strain>
    </source>
</reference>
<feature type="transmembrane region" description="Helical" evidence="9">
    <location>
        <begin position="12"/>
        <end position="32"/>
    </location>
</feature>
<feature type="active site" evidence="8">
    <location>
        <position position="77"/>
    </location>
</feature>
<dbReference type="GO" id="GO:0006465">
    <property type="term" value="P:signal peptide processing"/>
    <property type="evidence" value="ECO:0007669"/>
    <property type="project" value="InterPro"/>
</dbReference>
<dbReference type="PANTHER" id="PTHR12383">
    <property type="entry name" value="PROTEASE FAMILY S26 MITOCHONDRIAL INNER MEMBRANE PROTEASE-RELATED"/>
    <property type="match status" value="1"/>
</dbReference>